<evidence type="ECO:0000313" key="1">
    <source>
        <dbReference type="EMBL" id="SVD56125.1"/>
    </source>
</evidence>
<feature type="non-terminal residue" evidence="1">
    <location>
        <position position="81"/>
    </location>
</feature>
<dbReference type="EMBL" id="UINC01158531">
    <property type="protein sequence ID" value="SVD56125.1"/>
    <property type="molecule type" value="Genomic_DNA"/>
</dbReference>
<accession>A0A382WCN8</accession>
<proteinExistence type="predicted"/>
<gene>
    <name evidence="1" type="ORF">METZ01_LOCUS408979</name>
</gene>
<sequence>MKKKYWSEHEKYIVMIDGNSGSIRGARLGYQAFLAFKRVKEALIAMSKNDSNYSYDGDTYSRPITSSRASQILMKIEECRW</sequence>
<organism evidence="1">
    <name type="scientific">marine metagenome</name>
    <dbReference type="NCBI Taxonomy" id="408172"/>
    <lineage>
        <taxon>unclassified sequences</taxon>
        <taxon>metagenomes</taxon>
        <taxon>ecological metagenomes</taxon>
    </lineage>
</organism>
<name>A0A382WCN8_9ZZZZ</name>
<reference evidence="1" key="1">
    <citation type="submission" date="2018-05" db="EMBL/GenBank/DDBJ databases">
        <authorList>
            <person name="Lanie J.A."/>
            <person name="Ng W.-L."/>
            <person name="Kazmierczak K.M."/>
            <person name="Andrzejewski T.M."/>
            <person name="Davidsen T.M."/>
            <person name="Wayne K.J."/>
            <person name="Tettelin H."/>
            <person name="Glass J.I."/>
            <person name="Rusch D."/>
            <person name="Podicherti R."/>
            <person name="Tsui H.-C.T."/>
            <person name="Winkler M.E."/>
        </authorList>
    </citation>
    <scope>NUCLEOTIDE SEQUENCE</scope>
</reference>
<protein>
    <submittedName>
        <fullName evidence="1">Uncharacterized protein</fullName>
    </submittedName>
</protein>
<dbReference type="AlphaFoldDB" id="A0A382WCN8"/>